<feature type="transmembrane region" description="Helical" evidence="2">
    <location>
        <begin position="72"/>
        <end position="92"/>
    </location>
</feature>
<evidence type="ECO:0000313" key="4">
    <source>
        <dbReference type="Proteomes" id="UP000280188"/>
    </source>
</evidence>
<evidence type="ECO:0000256" key="1">
    <source>
        <dbReference type="SAM" id="MobiDB-lite"/>
    </source>
</evidence>
<dbReference type="AlphaFoldDB" id="A0A2Z6IM36"/>
<name>A0A2Z6IM36_ACIFI</name>
<keyword evidence="2" id="KW-0812">Transmembrane</keyword>
<keyword evidence="4" id="KW-1185">Reference proteome</keyword>
<feature type="region of interest" description="Disordered" evidence="1">
    <location>
        <begin position="1"/>
        <end position="23"/>
    </location>
</feature>
<evidence type="ECO:0000256" key="2">
    <source>
        <dbReference type="SAM" id="Phobius"/>
    </source>
</evidence>
<keyword evidence="2" id="KW-1133">Transmembrane helix</keyword>
<evidence type="ECO:0000313" key="3">
    <source>
        <dbReference type="EMBL" id="BBF65105.1"/>
    </source>
</evidence>
<dbReference type="RefSeq" id="WP_126604635.1">
    <property type="nucleotide sequence ID" value="NZ_AP018795.1"/>
</dbReference>
<organism evidence="3 4">
    <name type="scientific">Acidithiobacillus ferridurans</name>
    <dbReference type="NCBI Taxonomy" id="1232575"/>
    <lineage>
        <taxon>Bacteria</taxon>
        <taxon>Pseudomonadati</taxon>
        <taxon>Pseudomonadota</taxon>
        <taxon>Acidithiobacillia</taxon>
        <taxon>Acidithiobacillales</taxon>
        <taxon>Acidithiobacillaceae</taxon>
        <taxon>Acidithiobacillus</taxon>
    </lineage>
</organism>
<dbReference type="EMBL" id="AP018795">
    <property type="protein sequence ID" value="BBF65105.1"/>
    <property type="molecule type" value="Genomic_DNA"/>
</dbReference>
<reference evidence="3 4" key="1">
    <citation type="journal article" date="2018" name="Microbiol. Resour. Announc.">
        <title>Complete Genome Sequence of Acidithiobacillus ferridurans JCM 18981.</title>
        <authorList>
            <person name="Miyauchi T."/>
            <person name="Kouzuma A."/>
            <person name="Abe T."/>
            <person name="Watanabe K."/>
        </authorList>
    </citation>
    <scope>NUCLEOTIDE SEQUENCE [LARGE SCALE GENOMIC DNA]</scope>
    <source>
        <strain evidence="4">ATCC 33020 / DSM 29468 / JCM 18981 / 11Fe</strain>
    </source>
</reference>
<dbReference type="KEGG" id="afj:AFERRID_13230"/>
<dbReference type="Proteomes" id="UP000280188">
    <property type="component" value="Chromosome"/>
</dbReference>
<proteinExistence type="predicted"/>
<protein>
    <submittedName>
        <fullName evidence="3">Uncharacterized protein</fullName>
    </submittedName>
</protein>
<keyword evidence="2" id="KW-0472">Membrane</keyword>
<sequence length="107" mass="11466">MGQFDTKGRAGNSSYCSSGLKPPVAKTGAAVARVLAQKNRKHLEPVIAMIVGILALAVLNIVIYGIDNLDFFIYGTIGLGLTFEYGWIGVILRAAVASDHDYEDAHE</sequence>
<feature type="transmembrane region" description="Helical" evidence="2">
    <location>
        <begin position="46"/>
        <end position="66"/>
    </location>
</feature>
<gene>
    <name evidence="3" type="ORF">AFERRID_13230</name>
</gene>
<accession>A0A2Z6IM36</accession>